<comment type="caution">
    <text evidence="2">The sequence shown here is derived from an EMBL/GenBank/DDBJ whole genome shotgun (WGS) entry which is preliminary data.</text>
</comment>
<feature type="domain" description="Thioredoxin" evidence="1">
    <location>
        <begin position="1"/>
        <end position="137"/>
    </location>
</feature>
<dbReference type="Proteomes" id="UP001501734">
    <property type="component" value="Unassembled WGS sequence"/>
</dbReference>
<dbReference type="InterPro" id="IPR050553">
    <property type="entry name" value="Thioredoxin_ResA/DsbE_sf"/>
</dbReference>
<evidence type="ECO:0000259" key="1">
    <source>
        <dbReference type="PROSITE" id="PS51352"/>
    </source>
</evidence>
<sequence>MKAPKFSLSYLDKQGDYSLEDDLGKVIVLTFWTSWCPACGVDLPLKEKFYQVADPEKIKFLTINVVGRERDPSDGVRFYRDFLTQPSLVDRGLETYRAYNCQGVPTTVIINQTGEIVEQLTDQAKPIKIIEAIRPFI</sequence>
<gene>
    <name evidence="2" type="ORF">GCM10022410_12400</name>
</gene>
<dbReference type="EMBL" id="BAABDL010000067">
    <property type="protein sequence ID" value="GAA4067857.1"/>
    <property type="molecule type" value="Genomic_DNA"/>
</dbReference>
<name>A0ABP7VI64_9BACI</name>
<evidence type="ECO:0000313" key="3">
    <source>
        <dbReference type="Proteomes" id="UP001501734"/>
    </source>
</evidence>
<dbReference type="Pfam" id="PF08534">
    <property type="entry name" value="Redoxin"/>
    <property type="match status" value="1"/>
</dbReference>
<organism evidence="2 3">
    <name type="scientific">Amphibacillus indicireducens</name>
    <dbReference type="NCBI Taxonomy" id="1076330"/>
    <lineage>
        <taxon>Bacteria</taxon>
        <taxon>Bacillati</taxon>
        <taxon>Bacillota</taxon>
        <taxon>Bacilli</taxon>
        <taxon>Bacillales</taxon>
        <taxon>Bacillaceae</taxon>
        <taxon>Amphibacillus</taxon>
    </lineage>
</organism>
<dbReference type="InterPro" id="IPR036249">
    <property type="entry name" value="Thioredoxin-like_sf"/>
</dbReference>
<dbReference type="Gene3D" id="3.40.30.10">
    <property type="entry name" value="Glutaredoxin"/>
    <property type="match status" value="1"/>
</dbReference>
<proteinExistence type="predicted"/>
<dbReference type="CDD" id="cd02966">
    <property type="entry name" value="TlpA_like_family"/>
    <property type="match status" value="1"/>
</dbReference>
<reference evidence="3" key="1">
    <citation type="journal article" date="2019" name="Int. J. Syst. Evol. Microbiol.">
        <title>The Global Catalogue of Microorganisms (GCM) 10K type strain sequencing project: providing services to taxonomists for standard genome sequencing and annotation.</title>
        <authorList>
            <consortium name="The Broad Institute Genomics Platform"/>
            <consortium name="The Broad Institute Genome Sequencing Center for Infectious Disease"/>
            <person name="Wu L."/>
            <person name="Ma J."/>
        </authorList>
    </citation>
    <scope>NUCLEOTIDE SEQUENCE [LARGE SCALE GENOMIC DNA]</scope>
    <source>
        <strain evidence="3">JCM 17250</strain>
    </source>
</reference>
<accession>A0ABP7VI64</accession>
<protein>
    <recommendedName>
        <fullName evidence="1">Thioredoxin domain-containing protein</fullName>
    </recommendedName>
</protein>
<dbReference type="RefSeq" id="WP_344911400.1">
    <property type="nucleotide sequence ID" value="NZ_BAABDL010000067.1"/>
</dbReference>
<dbReference type="SUPFAM" id="SSF52833">
    <property type="entry name" value="Thioredoxin-like"/>
    <property type="match status" value="1"/>
</dbReference>
<dbReference type="InterPro" id="IPR013740">
    <property type="entry name" value="Redoxin"/>
</dbReference>
<dbReference type="PANTHER" id="PTHR42852:SF13">
    <property type="entry name" value="PROTEIN DIPZ"/>
    <property type="match status" value="1"/>
</dbReference>
<dbReference type="PANTHER" id="PTHR42852">
    <property type="entry name" value="THIOL:DISULFIDE INTERCHANGE PROTEIN DSBE"/>
    <property type="match status" value="1"/>
</dbReference>
<dbReference type="InterPro" id="IPR013766">
    <property type="entry name" value="Thioredoxin_domain"/>
</dbReference>
<evidence type="ECO:0000313" key="2">
    <source>
        <dbReference type="EMBL" id="GAA4067857.1"/>
    </source>
</evidence>
<keyword evidence="3" id="KW-1185">Reference proteome</keyword>
<dbReference type="PROSITE" id="PS51352">
    <property type="entry name" value="THIOREDOXIN_2"/>
    <property type="match status" value="1"/>
</dbReference>